<evidence type="ECO:0000256" key="4">
    <source>
        <dbReference type="SAM" id="SignalP"/>
    </source>
</evidence>
<protein>
    <recommendedName>
        <fullName evidence="2">alpha-L-rhamnosidase</fullName>
        <ecNumber evidence="2">3.2.1.40</ecNumber>
    </recommendedName>
</protein>
<dbReference type="EMBL" id="CP036291">
    <property type="protein sequence ID" value="QDU88933.1"/>
    <property type="molecule type" value="Genomic_DNA"/>
</dbReference>
<dbReference type="OrthoDB" id="221989at2"/>
<dbReference type="Proteomes" id="UP000317429">
    <property type="component" value="Chromosome"/>
</dbReference>
<evidence type="ECO:0000259" key="6">
    <source>
        <dbReference type="Pfam" id="PF08531"/>
    </source>
</evidence>
<feature type="domain" description="Alpha-L-rhamnosidase C-terminal" evidence="8">
    <location>
        <begin position="948"/>
        <end position="1014"/>
    </location>
</feature>
<reference evidence="9 10" key="1">
    <citation type="submission" date="2019-02" db="EMBL/GenBank/DDBJ databases">
        <title>Deep-cultivation of Planctomycetes and their phenomic and genomic characterization uncovers novel biology.</title>
        <authorList>
            <person name="Wiegand S."/>
            <person name="Jogler M."/>
            <person name="Boedeker C."/>
            <person name="Pinto D."/>
            <person name="Vollmers J."/>
            <person name="Rivas-Marin E."/>
            <person name="Kohn T."/>
            <person name="Peeters S.H."/>
            <person name="Heuer A."/>
            <person name="Rast P."/>
            <person name="Oberbeckmann S."/>
            <person name="Bunk B."/>
            <person name="Jeske O."/>
            <person name="Meyerdierks A."/>
            <person name="Storesund J.E."/>
            <person name="Kallscheuer N."/>
            <person name="Luecker S."/>
            <person name="Lage O.M."/>
            <person name="Pohl T."/>
            <person name="Merkel B.J."/>
            <person name="Hornburger P."/>
            <person name="Mueller R.-W."/>
            <person name="Bruemmer F."/>
            <person name="Labrenz M."/>
            <person name="Spormann A.M."/>
            <person name="Op den Camp H."/>
            <person name="Overmann J."/>
            <person name="Amann R."/>
            <person name="Jetten M.S.M."/>
            <person name="Mascher T."/>
            <person name="Medema M.H."/>
            <person name="Devos D.P."/>
            <person name="Kaster A.-K."/>
            <person name="Ovreas L."/>
            <person name="Rohde M."/>
            <person name="Galperin M.Y."/>
            <person name="Jogler C."/>
        </authorList>
    </citation>
    <scope>NUCLEOTIDE SEQUENCE [LARGE SCALE GENOMIC DNA]</scope>
    <source>
        <strain evidence="9 10">Pla175</strain>
    </source>
</reference>
<dbReference type="InterPro" id="IPR013737">
    <property type="entry name" value="Bac_rhamnosid_N"/>
</dbReference>
<evidence type="ECO:0000256" key="2">
    <source>
        <dbReference type="ARBA" id="ARBA00012652"/>
    </source>
</evidence>
<name>A0A518DBU6_9BACT</name>
<dbReference type="RefSeq" id="WP_145284493.1">
    <property type="nucleotide sequence ID" value="NZ_CP036291.1"/>
</dbReference>
<sequence length="1316" mass="149352" precursor="true">MQTQSLAWPFGFLSWLLLCLTATVGAADETKPMGLRTDFRQTPLGVDLPDPRLSWRLEGERPGLAQLAFQIQVASDPNGFERPNFWDSGWVQDAQSAAILYECKAFAAKQRIYWRVRIEDDRGEIGPWSEPTWFEAGLLEDTDWNGADWISCSRRLQTEYGPPNVMGDWISAREEGAPAETITYKFAFPLPEKHVVYAGAWWSHVEQGEINVLVNGLKGLNGTEGPPTIYYKDFGFYMQRENEVRISLSGADLSTPVCFGMRIVFADGSEKIIGTSERWSVVHGGEEKSVRVACDYGKEPLGRAKVSPRAPLEAAWYKMDFEINKKVASARLYICGLGYNEPYLNGVKVGDHVLDPGQTDYETFAHYAVFDAGDQIEQGTNALAVLLGDGWYNNDRWFSNPRRLYGKPGLRAYLDIRYEDGTCDQVVTNRHWHWKPAGITMSNLFLGDHVDFRKWHAEWESPGTPLGWRPVRKVKPLSPKLVAQDFPPVRVVREIEPVKTWQVGEKTWIVDLGENISGWVGLDIEEPAGTEIRLRLTEMLDPSGKYLDNVPESFWSCHSSPQHHWIIADGRPRTWRPYFSYHGFRFAEIHGLSKPPTAEQIRGMVVNTDCPVTASFKSSDPLLDRIFQMGVRGHLSNMHSVLEDCPHREKCLWGGDLHSSWATGFHTLDSASFYRQQVRLFYTRPFDPRGIPGRVGVGRRATNSTLDFTWSVSPLFIAWRNYRQNGDLQTPEEFYDLMRSFLSYFEKESPDLIPVIHRYGDHAPPIGVPRTPADSQLIAAINYFAAAERFSQFAEALGRDDDVRWSRELAGRIRESIVSSFYDAGRKTFGNGTHDSLALAFGVVKPSQRDAVAASLAKVYQENGRQFDGGFMSYEIYPQLTEFGNVDLALEMLRNPAYPGIAQSIRDYDATTIFERFRNDSRRAQVRHSLNHHAANHPTAWMLNYLAGIRCHPEEPGFRRLLLQPFIPKDLEWVKAEMETPYGVVKSSWKQETGRLSWRFVIPPSSVAELRPPRGIKVIQLDGRKTQVVDGKLDLPSGTYQAQWKQEPMLQEEEAASWNSRLRPPAGRLAIVVDGNSPDPDDIGATAVMFGLLNRSGLNSRLVHLSHSCDLRPTERISGKDERRRQKVLDEVCEQGLLHFGPFERLKCCFNCRKEREAAVADLRDAINASSPDSPLWIIEAGEPDVIGFALQRADPSKSRYVHIVSHHPANDDSGDFFEWPEILAFGIEEHQIGDQNTLLQTTKTPWDWARKQPDPGIAWIWDRLHYAEQDGVVEFQKNKFDCSDAGMLYWWITGAQSGGEKKATPDDFKQLLIRK</sequence>
<accession>A0A518DBU6</accession>
<dbReference type="KEGG" id="pnd:Pla175_23170"/>
<dbReference type="Gene3D" id="2.60.420.10">
    <property type="entry name" value="Maltose phosphorylase, domain 3"/>
    <property type="match status" value="1"/>
</dbReference>
<dbReference type="GO" id="GO:0005975">
    <property type="term" value="P:carbohydrate metabolic process"/>
    <property type="evidence" value="ECO:0007669"/>
    <property type="project" value="InterPro"/>
</dbReference>
<evidence type="ECO:0000256" key="1">
    <source>
        <dbReference type="ARBA" id="ARBA00001445"/>
    </source>
</evidence>
<comment type="catalytic activity">
    <reaction evidence="1">
        <text>Hydrolysis of terminal non-reducing alpha-L-rhamnose residues in alpha-L-rhamnosides.</text>
        <dbReference type="EC" id="3.2.1.40"/>
    </reaction>
</comment>
<dbReference type="Gene3D" id="2.60.120.260">
    <property type="entry name" value="Galactose-binding domain-like"/>
    <property type="match status" value="2"/>
</dbReference>
<keyword evidence="10" id="KW-1185">Reference proteome</keyword>
<dbReference type="InterPro" id="IPR008928">
    <property type="entry name" value="6-hairpin_glycosidase_sf"/>
</dbReference>
<evidence type="ECO:0000313" key="9">
    <source>
        <dbReference type="EMBL" id="QDU88933.1"/>
    </source>
</evidence>
<dbReference type="Gene3D" id="1.50.10.10">
    <property type="match status" value="1"/>
</dbReference>
<dbReference type="Pfam" id="PF08531">
    <property type="entry name" value="Bac_rhamnosid_N"/>
    <property type="match status" value="1"/>
</dbReference>
<feature type="signal peptide" evidence="4">
    <location>
        <begin position="1"/>
        <end position="26"/>
    </location>
</feature>
<feature type="domain" description="Alpha-L-rhamnosidase concanavalin-like" evidence="5">
    <location>
        <begin position="503"/>
        <end position="606"/>
    </location>
</feature>
<dbReference type="PANTHER" id="PTHR33307:SF6">
    <property type="entry name" value="ALPHA-RHAMNOSIDASE (EUROFUNG)-RELATED"/>
    <property type="match status" value="1"/>
</dbReference>
<feature type="chain" id="PRO_5021826250" description="alpha-L-rhamnosidase" evidence="4">
    <location>
        <begin position="27"/>
        <end position="1316"/>
    </location>
</feature>
<proteinExistence type="predicted"/>
<evidence type="ECO:0000259" key="7">
    <source>
        <dbReference type="Pfam" id="PF17389"/>
    </source>
</evidence>
<evidence type="ECO:0000259" key="5">
    <source>
        <dbReference type="Pfam" id="PF05592"/>
    </source>
</evidence>
<dbReference type="EC" id="3.2.1.40" evidence="2"/>
<dbReference type="Pfam" id="PF25788">
    <property type="entry name" value="Ig_Rha78A_N"/>
    <property type="match status" value="1"/>
</dbReference>
<feature type="domain" description="Alpha-L-rhamnosidase six-hairpin glycosidase" evidence="7">
    <location>
        <begin position="613"/>
        <end position="945"/>
    </location>
</feature>
<dbReference type="InterPro" id="IPR013783">
    <property type="entry name" value="Ig-like_fold"/>
</dbReference>
<gene>
    <name evidence="9" type="ORF">Pla175_23170</name>
</gene>
<evidence type="ECO:0000313" key="10">
    <source>
        <dbReference type="Proteomes" id="UP000317429"/>
    </source>
</evidence>
<feature type="domain" description="Bacterial alpha-L-rhamnosidase N-terminal" evidence="6">
    <location>
        <begin position="325"/>
        <end position="492"/>
    </location>
</feature>
<dbReference type="Pfam" id="PF17389">
    <property type="entry name" value="Bac_rhamnosid6H"/>
    <property type="match status" value="1"/>
</dbReference>
<dbReference type="SUPFAM" id="SSF48208">
    <property type="entry name" value="Six-hairpin glycosidases"/>
    <property type="match status" value="1"/>
</dbReference>
<dbReference type="InterPro" id="IPR008902">
    <property type="entry name" value="Rhamnosid_concanavalin"/>
</dbReference>
<keyword evidence="3" id="KW-0378">Hydrolase</keyword>
<dbReference type="PANTHER" id="PTHR33307">
    <property type="entry name" value="ALPHA-RHAMNOSIDASE (EUROFUNG)"/>
    <property type="match status" value="1"/>
</dbReference>
<evidence type="ECO:0000259" key="8">
    <source>
        <dbReference type="Pfam" id="PF17390"/>
    </source>
</evidence>
<dbReference type="InterPro" id="IPR016007">
    <property type="entry name" value="Alpha_rhamnosid"/>
</dbReference>
<dbReference type="InterPro" id="IPR012341">
    <property type="entry name" value="6hp_glycosidase-like_sf"/>
</dbReference>
<dbReference type="GO" id="GO:0030596">
    <property type="term" value="F:alpha-L-rhamnosidase activity"/>
    <property type="evidence" value="ECO:0007669"/>
    <property type="project" value="UniProtKB-EC"/>
</dbReference>
<dbReference type="Pfam" id="PF17390">
    <property type="entry name" value="Bac_rhamnosid_C"/>
    <property type="match status" value="1"/>
</dbReference>
<dbReference type="InterPro" id="IPR035398">
    <property type="entry name" value="Bac_rhamnosid_C"/>
</dbReference>
<evidence type="ECO:0000256" key="3">
    <source>
        <dbReference type="ARBA" id="ARBA00022801"/>
    </source>
</evidence>
<keyword evidence="4" id="KW-0732">Signal</keyword>
<dbReference type="Gene3D" id="2.60.40.10">
    <property type="entry name" value="Immunoglobulins"/>
    <property type="match status" value="1"/>
</dbReference>
<dbReference type="Pfam" id="PF05592">
    <property type="entry name" value="Bac_rhamnosid"/>
    <property type="match status" value="1"/>
</dbReference>
<organism evidence="9 10">
    <name type="scientific">Pirellulimonas nuda</name>
    <dbReference type="NCBI Taxonomy" id="2528009"/>
    <lineage>
        <taxon>Bacteria</taxon>
        <taxon>Pseudomonadati</taxon>
        <taxon>Planctomycetota</taxon>
        <taxon>Planctomycetia</taxon>
        <taxon>Pirellulales</taxon>
        <taxon>Lacipirellulaceae</taxon>
        <taxon>Pirellulimonas</taxon>
    </lineage>
</organism>
<dbReference type="InterPro" id="IPR035396">
    <property type="entry name" value="Bac_rhamnosid6H"/>
</dbReference>